<proteinExistence type="predicted"/>
<reference evidence="1 2" key="1">
    <citation type="submission" date="2019-06" db="EMBL/GenBank/DDBJ databases">
        <title>Draft genome of Aliikangiella marina GYP-15.</title>
        <authorList>
            <person name="Wang G."/>
        </authorList>
    </citation>
    <scope>NUCLEOTIDE SEQUENCE [LARGE SCALE GENOMIC DNA]</scope>
    <source>
        <strain evidence="1 2">GYP-15</strain>
    </source>
</reference>
<protein>
    <submittedName>
        <fullName evidence="1">Uncharacterized protein</fullName>
    </submittedName>
</protein>
<name>A0A545T6A9_9GAMM</name>
<dbReference type="AlphaFoldDB" id="A0A545T6A9"/>
<evidence type="ECO:0000313" key="1">
    <source>
        <dbReference type="EMBL" id="TQV72761.1"/>
    </source>
</evidence>
<comment type="caution">
    <text evidence="1">The sequence shown here is derived from an EMBL/GenBank/DDBJ whole genome shotgun (WGS) entry which is preliminary data.</text>
</comment>
<gene>
    <name evidence="1" type="ORF">FLL45_14910</name>
</gene>
<keyword evidence="2" id="KW-1185">Reference proteome</keyword>
<dbReference type="EMBL" id="VIKR01000004">
    <property type="protein sequence ID" value="TQV72761.1"/>
    <property type="molecule type" value="Genomic_DNA"/>
</dbReference>
<evidence type="ECO:0000313" key="2">
    <source>
        <dbReference type="Proteomes" id="UP000317839"/>
    </source>
</evidence>
<dbReference type="Proteomes" id="UP000317839">
    <property type="component" value="Unassembled WGS sequence"/>
</dbReference>
<dbReference type="OrthoDB" id="1494738at2"/>
<accession>A0A545T6A9</accession>
<organism evidence="1 2">
    <name type="scientific">Aliikangiella marina</name>
    <dbReference type="NCBI Taxonomy" id="1712262"/>
    <lineage>
        <taxon>Bacteria</taxon>
        <taxon>Pseudomonadati</taxon>
        <taxon>Pseudomonadota</taxon>
        <taxon>Gammaproteobacteria</taxon>
        <taxon>Oceanospirillales</taxon>
        <taxon>Pleioneaceae</taxon>
        <taxon>Aliikangiella</taxon>
    </lineage>
</organism>
<sequence>MDMTGYYEWNPMPHIVDIHCPNCLESAKFEFAEVVKIKLKKDVAFFKESNLFDYKLLVDSSGQRWHAAIYYPGLHGGSTLAIQGLPEGYKSSDWDHSRFLRQNRQPLLGSMSCKNCSQATKHLLRWPDEAYYTIEFKGSVLWAYHRESLIELRDFILSADRKEENYKWRNFLRHVPTTFKKQNARETVAKRLNRLINN</sequence>